<dbReference type="AlphaFoldDB" id="A0A0E9QX55"/>
<protein>
    <submittedName>
        <fullName evidence="1">Uncharacterized protein</fullName>
    </submittedName>
</protein>
<accession>A0A0E9QX55</accession>
<name>A0A0E9QX55_ANGAN</name>
<reference evidence="1" key="1">
    <citation type="submission" date="2014-11" db="EMBL/GenBank/DDBJ databases">
        <authorList>
            <person name="Amaro Gonzalez C."/>
        </authorList>
    </citation>
    <scope>NUCLEOTIDE SEQUENCE</scope>
</reference>
<dbReference type="EMBL" id="GBXM01087782">
    <property type="protein sequence ID" value="JAH20795.1"/>
    <property type="molecule type" value="Transcribed_RNA"/>
</dbReference>
<organism evidence="1">
    <name type="scientific">Anguilla anguilla</name>
    <name type="common">European freshwater eel</name>
    <name type="synonym">Muraena anguilla</name>
    <dbReference type="NCBI Taxonomy" id="7936"/>
    <lineage>
        <taxon>Eukaryota</taxon>
        <taxon>Metazoa</taxon>
        <taxon>Chordata</taxon>
        <taxon>Craniata</taxon>
        <taxon>Vertebrata</taxon>
        <taxon>Euteleostomi</taxon>
        <taxon>Actinopterygii</taxon>
        <taxon>Neopterygii</taxon>
        <taxon>Teleostei</taxon>
        <taxon>Anguilliformes</taxon>
        <taxon>Anguillidae</taxon>
        <taxon>Anguilla</taxon>
    </lineage>
</organism>
<sequence>MLSDSCLRLTCKILDQKANVIALLRHKKCSGRMSDFLLKECAFNSSSRLMMNTGVPKIPRSRRNFQ</sequence>
<evidence type="ECO:0000313" key="1">
    <source>
        <dbReference type="EMBL" id="JAH20795.1"/>
    </source>
</evidence>
<reference evidence="1" key="2">
    <citation type="journal article" date="2015" name="Fish Shellfish Immunol.">
        <title>Early steps in the European eel (Anguilla anguilla)-Vibrio vulnificus interaction in the gills: Role of the RtxA13 toxin.</title>
        <authorList>
            <person name="Callol A."/>
            <person name="Pajuelo D."/>
            <person name="Ebbesson L."/>
            <person name="Teles M."/>
            <person name="MacKenzie S."/>
            <person name="Amaro C."/>
        </authorList>
    </citation>
    <scope>NUCLEOTIDE SEQUENCE</scope>
</reference>
<proteinExistence type="predicted"/>